<dbReference type="InterPro" id="IPR019734">
    <property type="entry name" value="TPR_rpt"/>
</dbReference>
<dbReference type="OrthoDB" id="1098029at2"/>
<proteinExistence type="predicted"/>
<evidence type="ECO:0000313" key="4">
    <source>
        <dbReference type="Proteomes" id="UP000031937"/>
    </source>
</evidence>
<accession>A0A0C3ME92</accession>
<evidence type="ECO:0000313" key="5">
    <source>
        <dbReference type="Proteomes" id="UP000031980"/>
    </source>
</evidence>
<organism evidence="3 5">
    <name type="scientific">Sanguibacteroides justesenii</name>
    <dbReference type="NCBI Taxonomy" id="1547597"/>
    <lineage>
        <taxon>Bacteria</taxon>
        <taxon>Pseudomonadati</taxon>
        <taxon>Bacteroidota</taxon>
        <taxon>Bacteroidia</taxon>
        <taxon>Bacteroidales</taxon>
        <taxon>Porphyromonadaceae</taxon>
        <taxon>Sanguibacteroides</taxon>
    </lineage>
</organism>
<dbReference type="SMART" id="SM00028">
    <property type="entry name" value="TPR"/>
    <property type="match status" value="1"/>
</dbReference>
<dbReference type="Proteomes" id="UP000031937">
    <property type="component" value="Unassembled WGS sequence"/>
</dbReference>
<feature type="repeat" description="TPR" evidence="1">
    <location>
        <begin position="36"/>
        <end position="69"/>
    </location>
</feature>
<reference evidence="3 5" key="1">
    <citation type="submission" date="2014-07" db="EMBL/GenBank/DDBJ databases">
        <title>Porphyromonadaceae bacterium OUH 308042 = ATCC BAA-2681 = DSM 28342 draft genome.</title>
        <authorList>
            <person name="Sydenham T.V."/>
            <person name="Hasman H."/>
            <person name="Justensen U.S."/>
        </authorList>
    </citation>
    <scope>NUCLEOTIDE SEQUENCE [LARGE SCALE GENOMIC DNA]</scope>
    <source>
        <strain evidence="3 5">OUH 308042</strain>
    </source>
</reference>
<evidence type="ECO:0000313" key="3">
    <source>
        <dbReference type="EMBL" id="KIO44773.1"/>
    </source>
</evidence>
<protein>
    <submittedName>
        <fullName evidence="3">Uncharacterized protein</fullName>
    </submittedName>
</protein>
<evidence type="ECO:0000256" key="1">
    <source>
        <dbReference type="PROSITE-ProRule" id="PRU00339"/>
    </source>
</evidence>
<keyword evidence="5" id="KW-1185">Reference proteome</keyword>
<dbReference type="Proteomes" id="UP000031980">
    <property type="component" value="Unassembled WGS sequence"/>
</dbReference>
<gene>
    <name evidence="3" type="ORF">BA92_07030</name>
    <name evidence="2" type="ORF">IE90_12630</name>
</gene>
<dbReference type="Gene3D" id="1.25.40.10">
    <property type="entry name" value="Tetratricopeptide repeat domain"/>
    <property type="match status" value="1"/>
</dbReference>
<dbReference type="AlphaFoldDB" id="A0A0C3ME92"/>
<dbReference type="Pfam" id="PF13181">
    <property type="entry name" value="TPR_8"/>
    <property type="match status" value="1"/>
</dbReference>
<sequence>MHTIIAKARELAKEKKTEEAVALLEEQVVGEKEGPEEILMELGIIYNGKADFTRALNYFNAVLRLNPDNGKARTYVNMINGILDYYCKDLLNP</sequence>
<name>A0A0C3ME92_9PORP</name>
<dbReference type="EMBL" id="JPIU01000038">
    <property type="protein sequence ID" value="KIO44773.1"/>
    <property type="molecule type" value="Genomic_DNA"/>
</dbReference>
<evidence type="ECO:0000313" key="2">
    <source>
        <dbReference type="EMBL" id="KIO43058.1"/>
    </source>
</evidence>
<dbReference type="EMBL" id="JPIT01000032">
    <property type="protein sequence ID" value="KIO43058.1"/>
    <property type="molecule type" value="Genomic_DNA"/>
</dbReference>
<comment type="caution">
    <text evidence="3">The sequence shown here is derived from an EMBL/GenBank/DDBJ whole genome shotgun (WGS) entry which is preliminary data.</text>
</comment>
<dbReference type="PROSITE" id="PS50293">
    <property type="entry name" value="TPR_REGION"/>
    <property type="match status" value="1"/>
</dbReference>
<keyword evidence="1" id="KW-0802">TPR repeat</keyword>
<dbReference type="InterPro" id="IPR011990">
    <property type="entry name" value="TPR-like_helical_dom_sf"/>
</dbReference>
<dbReference type="PROSITE" id="PS50005">
    <property type="entry name" value="TPR"/>
    <property type="match status" value="1"/>
</dbReference>
<reference evidence="2 4" key="2">
    <citation type="submission" date="2014-07" db="EMBL/GenBank/DDBJ databases">
        <title>Porphyromonadaceae bacterium OUH 334697 = ATCC BAA-2682 = DSM 28341 draft genome.</title>
        <authorList>
            <person name="Sydenham T.V."/>
            <person name="Hasman H."/>
            <person name="Justesen U.S."/>
        </authorList>
    </citation>
    <scope>NUCLEOTIDE SEQUENCE [LARGE SCALE GENOMIC DNA]</scope>
    <source>
        <strain evidence="2 4">OUH 334697</strain>
    </source>
</reference>
<dbReference type="SUPFAM" id="SSF48452">
    <property type="entry name" value="TPR-like"/>
    <property type="match status" value="1"/>
</dbReference>
<dbReference type="RefSeq" id="WP_041504186.1">
    <property type="nucleotide sequence ID" value="NZ_JPIT01000032.1"/>
</dbReference>